<keyword evidence="3" id="KW-1185">Reference proteome</keyword>
<sequence length="99" mass="10390">MHQKTRNEESVEDDVDPAGAAAAKRGEGKKGKKRAGLVVERFAVSSKTITPLCAGHVQLTIASRGIVHLSSIPRHDSSGPTPCPLNDDGDDSEGLIACE</sequence>
<proteinExistence type="predicted"/>
<name>A0AAV2N1A0_9HYME</name>
<evidence type="ECO:0000313" key="3">
    <source>
        <dbReference type="Proteomes" id="UP001497644"/>
    </source>
</evidence>
<protein>
    <submittedName>
        <fullName evidence="2">Uncharacterized protein</fullName>
    </submittedName>
</protein>
<organism evidence="2 3">
    <name type="scientific">Lasius platythorax</name>
    <dbReference type="NCBI Taxonomy" id="488582"/>
    <lineage>
        <taxon>Eukaryota</taxon>
        <taxon>Metazoa</taxon>
        <taxon>Ecdysozoa</taxon>
        <taxon>Arthropoda</taxon>
        <taxon>Hexapoda</taxon>
        <taxon>Insecta</taxon>
        <taxon>Pterygota</taxon>
        <taxon>Neoptera</taxon>
        <taxon>Endopterygota</taxon>
        <taxon>Hymenoptera</taxon>
        <taxon>Apocrita</taxon>
        <taxon>Aculeata</taxon>
        <taxon>Formicoidea</taxon>
        <taxon>Formicidae</taxon>
        <taxon>Formicinae</taxon>
        <taxon>Lasius</taxon>
        <taxon>Lasius</taxon>
    </lineage>
</organism>
<feature type="region of interest" description="Disordered" evidence="1">
    <location>
        <begin position="71"/>
        <end position="99"/>
    </location>
</feature>
<feature type="region of interest" description="Disordered" evidence="1">
    <location>
        <begin position="1"/>
        <end position="34"/>
    </location>
</feature>
<gene>
    <name evidence="2" type="ORF">LPLAT_LOCUS399</name>
</gene>
<evidence type="ECO:0000256" key="1">
    <source>
        <dbReference type="SAM" id="MobiDB-lite"/>
    </source>
</evidence>
<dbReference type="Proteomes" id="UP001497644">
    <property type="component" value="Chromosome 1"/>
</dbReference>
<accession>A0AAV2N1A0</accession>
<evidence type="ECO:0000313" key="2">
    <source>
        <dbReference type="EMBL" id="CAL1673527.1"/>
    </source>
</evidence>
<reference evidence="2 3" key="1">
    <citation type="submission" date="2024-04" db="EMBL/GenBank/DDBJ databases">
        <authorList>
            <consortium name="Molecular Ecology Group"/>
        </authorList>
    </citation>
    <scope>NUCLEOTIDE SEQUENCE [LARGE SCALE GENOMIC DNA]</scope>
</reference>
<dbReference type="EMBL" id="OZ034824">
    <property type="protein sequence ID" value="CAL1673527.1"/>
    <property type="molecule type" value="Genomic_DNA"/>
</dbReference>
<dbReference type="AlphaFoldDB" id="A0AAV2N1A0"/>